<protein>
    <submittedName>
        <fullName evidence="2">5,10-methylenetetrahydrofolate reductase</fullName>
    </submittedName>
</protein>
<keyword evidence="3" id="KW-1185">Reference proteome</keyword>
<evidence type="ECO:0000313" key="3">
    <source>
        <dbReference type="Proteomes" id="UP000196594"/>
    </source>
</evidence>
<dbReference type="InterPro" id="IPR011528">
    <property type="entry name" value="NERD"/>
</dbReference>
<gene>
    <name evidence="2" type="ORF">CBM15_14795</name>
</gene>
<accession>A0ABX3ZF30</accession>
<evidence type="ECO:0000313" key="2">
    <source>
        <dbReference type="EMBL" id="OUZ38048.1"/>
    </source>
</evidence>
<comment type="caution">
    <text evidence="2">The sequence shown here is derived from an EMBL/GenBank/DDBJ whole genome shotgun (WGS) entry which is preliminary data.</text>
</comment>
<proteinExistence type="predicted"/>
<dbReference type="Proteomes" id="UP000196594">
    <property type="component" value="Unassembled WGS sequence"/>
</dbReference>
<dbReference type="Pfam" id="PF08378">
    <property type="entry name" value="NERD"/>
    <property type="match status" value="1"/>
</dbReference>
<dbReference type="EMBL" id="NHNT01000011">
    <property type="protein sequence ID" value="OUZ38048.1"/>
    <property type="molecule type" value="Genomic_DNA"/>
</dbReference>
<feature type="domain" description="NERD" evidence="1">
    <location>
        <begin position="39"/>
        <end position="159"/>
    </location>
</feature>
<reference evidence="2 3" key="1">
    <citation type="journal article" date="2017" name="Int. J. Syst. Evol. Microbiol.">
        <title>Solibacillus kalamii sp. nov., isolated from a high-efficiency particulate arrestance filter system used in the International Space Station.</title>
        <authorList>
            <person name="Checinska Sielaff A."/>
            <person name="Kumar R.M."/>
            <person name="Pal D."/>
            <person name="Mayilraj S."/>
            <person name="Venkateswaran K."/>
        </authorList>
    </citation>
    <scope>NUCLEOTIDE SEQUENCE [LARGE SCALE GENOMIC DNA]</scope>
    <source>
        <strain evidence="2 3">ISSFR-015</strain>
    </source>
</reference>
<organism evidence="2 3">
    <name type="scientific">Solibacillus kalamii</name>
    <dbReference type="NCBI Taxonomy" id="1748298"/>
    <lineage>
        <taxon>Bacteria</taxon>
        <taxon>Bacillati</taxon>
        <taxon>Bacillota</taxon>
        <taxon>Bacilli</taxon>
        <taxon>Bacillales</taxon>
        <taxon>Caryophanaceae</taxon>
        <taxon>Solibacillus</taxon>
    </lineage>
</organism>
<dbReference type="PROSITE" id="PS50965">
    <property type="entry name" value="NERD"/>
    <property type="match status" value="1"/>
</dbReference>
<sequence>MTLFLLVVLIAIIGYFIFKLYTHDNTTFYQLTGYSYFDVLMNKSVRISYQLVKELEHVQGIKKVMVNLQLPVHNEVQTIDALLLHESGIYVVNVKDKSGWINGREQGIEWIELLHKNKKQVFNNPIHETKRLTHALKDQLPEVDGTFFGTLVVFTNGCSFQQIEVQSSNVEVLKMAELKKWAKTLEGKRLSETEIENVYTALEAFMHGKNTTLHSKTATPTK</sequence>
<evidence type="ECO:0000259" key="1">
    <source>
        <dbReference type="PROSITE" id="PS50965"/>
    </source>
</evidence>
<dbReference type="RefSeq" id="WP_087618102.1">
    <property type="nucleotide sequence ID" value="NZ_JAFBEY010000008.1"/>
</dbReference>
<name>A0ABX3ZF30_9BACL</name>